<dbReference type="Proteomes" id="UP000683925">
    <property type="component" value="Unassembled WGS sequence"/>
</dbReference>
<dbReference type="PANTHER" id="PTHR20835:SF0">
    <property type="entry name" value="E3 UBIQUITIN-PROTEIN LIGASE PPP1R11"/>
    <property type="match status" value="1"/>
</dbReference>
<name>A0A8S1YAM8_PAROT</name>
<organism evidence="2 3">
    <name type="scientific">Paramecium octaurelia</name>
    <dbReference type="NCBI Taxonomy" id="43137"/>
    <lineage>
        <taxon>Eukaryota</taxon>
        <taxon>Sar</taxon>
        <taxon>Alveolata</taxon>
        <taxon>Ciliophora</taxon>
        <taxon>Intramacronucleata</taxon>
        <taxon>Oligohymenophorea</taxon>
        <taxon>Peniculida</taxon>
        <taxon>Parameciidae</taxon>
        <taxon>Paramecium</taxon>
    </lineage>
</organism>
<reference evidence="2" key="1">
    <citation type="submission" date="2021-01" db="EMBL/GenBank/DDBJ databases">
        <authorList>
            <consortium name="Genoscope - CEA"/>
            <person name="William W."/>
        </authorList>
    </citation>
    <scope>NUCLEOTIDE SEQUENCE</scope>
</reference>
<evidence type="ECO:0000313" key="3">
    <source>
        <dbReference type="Proteomes" id="UP000683925"/>
    </source>
</evidence>
<accession>A0A8S1YAM8</accession>
<feature type="region of interest" description="Disordered" evidence="1">
    <location>
        <begin position="31"/>
        <end position="69"/>
    </location>
</feature>
<dbReference type="EMBL" id="CAJJDP010000153">
    <property type="protein sequence ID" value="CAD8210443.1"/>
    <property type="molecule type" value="Genomic_DNA"/>
</dbReference>
<evidence type="ECO:0000256" key="1">
    <source>
        <dbReference type="SAM" id="MobiDB-lite"/>
    </source>
</evidence>
<protein>
    <recommendedName>
        <fullName evidence="4">Type 1 phosphatases regulator</fullName>
    </recommendedName>
</protein>
<gene>
    <name evidence="2" type="ORF">POCTA_138.1.T1510019</name>
</gene>
<dbReference type="AlphaFoldDB" id="A0A8S1YAM8"/>
<dbReference type="Pfam" id="PF07491">
    <property type="entry name" value="PPI_Ypi1"/>
    <property type="match status" value="1"/>
</dbReference>
<feature type="region of interest" description="Disordered" evidence="1">
    <location>
        <begin position="113"/>
        <end position="133"/>
    </location>
</feature>
<proteinExistence type="predicted"/>
<evidence type="ECO:0008006" key="4">
    <source>
        <dbReference type="Google" id="ProtNLM"/>
    </source>
</evidence>
<dbReference type="InterPro" id="IPR011107">
    <property type="entry name" value="PPI_Ypi1"/>
</dbReference>
<evidence type="ECO:0000313" key="2">
    <source>
        <dbReference type="EMBL" id="CAD8210443.1"/>
    </source>
</evidence>
<keyword evidence="3" id="KW-1185">Reference proteome</keyword>
<sequence length="133" mass="15576">MCPSKSLQLQKYYYNYNQKILTKTHMISQTQTMSQTSQTILHLNSSQSHEVEQQTQKKEKKKRSVQWTEDTVDNENLGKLKSNICCIYHKPHAEESESSDTCTSDDEINAIERDKQSKLRHKMKCSKQNKKCC</sequence>
<feature type="compositionally biased region" description="Basic residues" evidence="1">
    <location>
        <begin position="118"/>
        <end position="133"/>
    </location>
</feature>
<comment type="caution">
    <text evidence="2">The sequence shown here is derived from an EMBL/GenBank/DDBJ whole genome shotgun (WGS) entry which is preliminary data.</text>
</comment>
<dbReference type="GO" id="GO:0004865">
    <property type="term" value="F:protein serine/threonine phosphatase inhibitor activity"/>
    <property type="evidence" value="ECO:0007669"/>
    <property type="project" value="InterPro"/>
</dbReference>
<dbReference type="GO" id="GO:0008157">
    <property type="term" value="F:protein phosphatase 1 binding"/>
    <property type="evidence" value="ECO:0007669"/>
    <property type="project" value="TreeGrafter"/>
</dbReference>
<dbReference type="PANTHER" id="PTHR20835">
    <property type="entry name" value="E3 UBIQUITIN-PROTEIN LIGASE PPP1R11-RELATED"/>
    <property type="match status" value="1"/>
</dbReference>
<dbReference type="OrthoDB" id="307488at2759"/>
<dbReference type="GO" id="GO:0005634">
    <property type="term" value="C:nucleus"/>
    <property type="evidence" value="ECO:0007669"/>
    <property type="project" value="TreeGrafter"/>
</dbReference>
<feature type="compositionally biased region" description="Low complexity" evidence="1">
    <location>
        <begin position="31"/>
        <end position="40"/>
    </location>
</feature>
<dbReference type="OMA" id="SQSHEVE"/>